<dbReference type="AlphaFoldDB" id="A0A8S9KZS7"/>
<gene>
    <name evidence="1" type="ORF">F2Q68_00007856</name>
</gene>
<organism evidence="1 2">
    <name type="scientific">Brassica cretica</name>
    <name type="common">Mustard</name>
    <dbReference type="NCBI Taxonomy" id="69181"/>
    <lineage>
        <taxon>Eukaryota</taxon>
        <taxon>Viridiplantae</taxon>
        <taxon>Streptophyta</taxon>
        <taxon>Embryophyta</taxon>
        <taxon>Tracheophyta</taxon>
        <taxon>Spermatophyta</taxon>
        <taxon>Magnoliopsida</taxon>
        <taxon>eudicotyledons</taxon>
        <taxon>Gunneridae</taxon>
        <taxon>Pentapetalae</taxon>
        <taxon>rosids</taxon>
        <taxon>malvids</taxon>
        <taxon>Brassicales</taxon>
        <taxon>Brassicaceae</taxon>
        <taxon>Brassiceae</taxon>
        <taxon>Brassica</taxon>
    </lineage>
</organism>
<name>A0A8S9KZS7_BRACR</name>
<evidence type="ECO:0000313" key="1">
    <source>
        <dbReference type="EMBL" id="KAF2600005.1"/>
    </source>
</evidence>
<dbReference type="EMBL" id="QGKW02000717">
    <property type="protein sequence ID" value="KAF2600005.1"/>
    <property type="molecule type" value="Genomic_DNA"/>
</dbReference>
<accession>A0A8S9KZS7</accession>
<sequence>MKSLCLAAVEGASILAVSPARYVWLLGYLVPQVFSSIFCSDQPLPLRLAARILQRLIYILWASKHSLGHRVHHETLSNT</sequence>
<evidence type="ECO:0000313" key="2">
    <source>
        <dbReference type="Proteomes" id="UP000712281"/>
    </source>
</evidence>
<dbReference type="Proteomes" id="UP000712281">
    <property type="component" value="Unassembled WGS sequence"/>
</dbReference>
<protein>
    <submittedName>
        <fullName evidence="1">Uncharacterized protein</fullName>
    </submittedName>
</protein>
<reference evidence="1" key="1">
    <citation type="submission" date="2019-12" db="EMBL/GenBank/DDBJ databases">
        <title>Genome sequencing and annotation of Brassica cretica.</title>
        <authorList>
            <person name="Studholme D.J."/>
            <person name="Sarris P.F."/>
        </authorList>
    </citation>
    <scope>NUCLEOTIDE SEQUENCE</scope>
    <source>
        <strain evidence="1">PFS-001/15</strain>
        <tissue evidence="1">Leaf</tissue>
    </source>
</reference>
<proteinExistence type="predicted"/>
<comment type="caution">
    <text evidence="1">The sequence shown here is derived from an EMBL/GenBank/DDBJ whole genome shotgun (WGS) entry which is preliminary data.</text>
</comment>